<evidence type="ECO:0000259" key="6">
    <source>
        <dbReference type="PROSITE" id="PS51471"/>
    </source>
</evidence>
<keyword evidence="2" id="KW-0479">Metal-binding</keyword>
<evidence type="ECO:0000256" key="3">
    <source>
        <dbReference type="ARBA" id="ARBA00022964"/>
    </source>
</evidence>
<sequence>MDFKSLKFTQKQVEAYTSVRRLLRLQVAEFFGLDPETLQHDMTFFSHINGSKTARTLHDEYWHSHIDTEQYGTFAFTTLLYLNSQDEDFHGGEFVFEAHGTSSAAAVEPRAGRVVAFSSDAENPHKVLKVTKGIRMALTAAFTCSTEKALSIEAFPKPSLVASG</sequence>
<dbReference type="PROSITE" id="PS51471">
    <property type="entry name" value="FE2OG_OXY"/>
    <property type="match status" value="1"/>
</dbReference>
<dbReference type="InterPro" id="IPR044862">
    <property type="entry name" value="Pro_4_hyd_alph_FE2OG_OXY"/>
</dbReference>
<dbReference type="InterPro" id="IPR006620">
    <property type="entry name" value="Pro_4_hyd_alph"/>
</dbReference>
<comment type="cofactor">
    <cofactor evidence="1">
        <name>L-ascorbate</name>
        <dbReference type="ChEBI" id="CHEBI:38290"/>
    </cofactor>
</comment>
<evidence type="ECO:0000313" key="8">
    <source>
        <dbReference type="EMBL" id="CAL1144855.1"/>
    </source>
</evidence>
<name>A0A9P1CHB1_9DINO</name>
<keyword evidence="4" id="KW-0560">Oxidoreductase</keyword>
<dbReference type="GO" id="GO:0051213">
    <property type="term" value="F:dioxygenase activity"/>
    <property type="evidence" value="ECO:0007669"/>
    <property type="project" value="UniProtKB-KW"/>
</dbReference>
<dbReference type="GO" id="GO:0005506">
    <property type="term" value="F:iron ion binding"/>
    <property type="evidence" value="ECO:0007669"/>
    <property type="project" value="InterPro"/>
</dbReference>
<proteinExistence type="predicted"/>
<dbReference type="AlphaFoldDB" id="A0A9P1CHB1"/>
<evidence type="ECO:0000256" key="5">
    <source>
        <dbReference type="ARBA" id="ARBA00023004"/>
    </source>
</evidence>
<protein>
    <submittedName>
        <fullName evidence="9">Fe2OG dioxygenase domain-containing protein</fullName>
    </submittedName>
</protein>
<dbReference type="PANTHER" id="PTHR14650:SF1">
    <property type="entry name" value="2-OXOGLUTARATE AND IRON-DEPENDENT OXYGENASE DOMAIN-CONTAINING PROTEIN 3"/>
    <property type="match status" value="1"/>
</dbReference>
<dbReference type="SMART" id="SM00702">
    <property type="entry name" value="P4Hc"/>
    <property type="match status" value="1"/>
</dbReference>
<feature type="domain" description="Fe2OG dioxygenase" evidence="6">
    <location>
        <begin position="39"/>
        <end position="145"/>
    </location>
</feature>
<evidence type="ECO:0000256" key="4">
    <source>
        <dbReference type="ARBA" id="ARBA00023002"/>
    </source>
</evidence>
<dbReference type="Proteomes" id="UP001152797">
    <property type="component" value="Unassembled WGS sequence"/>
</dbReference>
<dbReference type="Pfam" id="PF13640">
    <property type="entry name" value="2OG-FeII_Oxy_3"/>
    <property type="match status" value="1"/>
</dbReference>
<dbReference type="EMBL" id="CAMXCT010001594">
    <property type="protein sequence ID" value="CAI3991480.1"/>
    <property type="molecule type" value="Genomic_DNA"/>
</dbReference>
<evidence type="ECO:0000313" key="9">
    <source>
        <dbReference type="EMBL" id="CAL4778792.1"/>
    </source>
</evidence>
<organism evidence="7">
    <name type="scientific">Cladocopium goreaui</name>
    <dbReference type="NCBI Taxonomy" id="2562237"/>
    <lineage>
        <taxon>Eukaryota</taxon>
        <taxon>Sar</taxon>
        <taxon>Alveolata</taxon>
        <taxon>Dinophyceae</taxon>
        <taxon>Suessiales</taxon>
        <taxon>Symbiodiniaceae</taxon>
        <taxon>Cladocopium</taxon>
    </lineage>
</organism>
<dbReference type="OrthoDB" id="426424at2759"/>
<dbReference type="GO" id="GO:0031418">
    <property type="term" value="F:L-ascorbic acid binding"/>
    <property type="evidence" value="ECO:0007669"/>
    <property type="project" value="InterPro"/>
</dbReference>
<keyword evidence="5" id="KW-0408">Iron</keyword>
<evidence type="ECO:0000256" key="1">
    <source>
        <dbReference type="ARBA" id="ARBA00001961"/>
    </source>
</evidence>
<keyword evidence="3 9" id="KW-0223">Dioxygenase</keyword>
<evidence type="ECO:0000313" key="10">
    <source>
        <dbReference type="Proteomes" id="UP001152797"/>
    </source>
</evidence>
<evidence type="ECO:0000256" key="2">
    <source>
        <dbReference type="ARBA" id="ARBA00022723"/>
    </source>
</evidence>
<dbReference type="PANTHER" id="PTHR14650">
    <property type="entry name" value="PROLYL HYDROXYLASE-RELATED"/>
    <property type="match status" value="1"/>
</dbReference>
<dbReference type="Gene3D" id="2.60.120.620">
    <property type="entry name" value="q2cbj1_9rhob like domain"/>
    <property type="match status" value="1"/>
</dbReference>
<dbReference type="GO" id="GO:0016020">
    <property type="term" value="C:membrane"/>
    <property type="evidence" value="ECO:0007669"/>
    <property type="project" value="TreeGrafter"/>
</dbReference>
<comment type="caution">
    <text evidence="7">The sequence shown here is derived from an EMBL/GenBank/DDBJ whole genome shotgun (WGS) entry which is preliminary data.</text>
</comment>
<reference evidence="8" key="2">
    <citation type="submission" date="2024-04" db="EMBL/GenBank/DDBJ databases">
        <authorList>
            <person name="Chen Y."/>
            <person name="Shah S."/>
            <person name="Dougan E. K."/>
            <person name="Thang M."/>
            <person name="Chan C."/>
        </authorList>
    </citation>
    <scope>NUCLEOTIDE SEQUENCE [LARGE SCALE GENOMIC DNA]</scope>
</reference>
<keyword evidence="10" id="KW-1185">Reference proteome</keyword>
<gene>
    <name evidence="7" type="ORF">C1SCF055_LOCUS18385</name>
</gene>
<dbReference type="InterPro" id="IPR005123">
    <property type="entry name" value="Oxoglu/Fe-dep_dioxygenase_dom"/>
</dbReference>
<dbReference type="GO" id="GO:0016705">
    <property type="term" value="F:oxidoreductase activity, acting on paired donors, with incorporation or reduction of molecular oxygen"/>
    <property type="evidence" value="ECO:0007669"/>
    <property type="project" value="InterPro"/>
</dbReference>
<reference evidence="7" key="1">
    <citation type="submission" date="2022-10" db="EMBL/GenBank/DDBJ databases">
        <authorList>
            <person name="Chen Y."/>
            <person name="Dougan E. K."/>
            <person name="Chan C."/>
            <person name="Rhodes N."/>
            <person name="Thang M."/>
        </authorList>
    </citation>
    <scope>NUCLEOTIDE SEQUENCE</scope>
</reference>
<dbReference type="InterPro" id="IPR039210">
    <property type="entry name" value="OGFOD3"/>
</dbReference>
<dbReference type="EMBL" id="CAMXCT020001594">
    <property type="protein sequence ID" value="CAL1144855.1"/>
    <property type="molecule type" value="Genomic_DNA"/>
</dbReference>
<evidence type="ECO:0000313" key="7">
    <source>
        <dbReference type="EMBL" id="CAI3991480.1"/>
    </source>
</evidence>
<dbReference type="EMBL" id="CAMXCT030001594">
    <property type="protein sequence ID" value="CAL4778792.1"/>
    <property type="molecule type" value="Genomic_DNA"/>
</dbReference>
<accession>A0A9P1CHB1</accession>